<evidence type="ECO:0000259" key="2">
    <source>
        <dbReference type="Pfam" id="PF13581"/>
    </source>
</evidence>
<feature type="domain" description="Histidine kinase/HSP90-like ATPase" evidence="2">
    <location>
        <begin position="7"/>
        <end position="129"/>
    </location>
</feature>
<evidence type="ECO:0000313" key="3">
    <source>
        <dbReference type="EMBL" id="NML64392.1"/>
    </source>
</evidence>
<protein>
    <submittedName>
        <fullName evidence="3">ATP-binding protein</fullName>
    </submittedName>
</protein>
<dbReference type="Proteomes" id="UP000559626">
    <property type="component" value="Unassembled WGS sequence"/>
</dbReference>
<proteinExistence type="predicted"/>
<gene>
    <name evidence="3" type="ORF">HHL22_04155</name>
</gene>
<dbReference type="EMBL" id="JABBGH010000001">
    <property type="protein sequence ID" value="NML64392.1"/>
    <property type="molecule type" value="Genomic_DNA"/>
</dbReference>
<dbReference type="AlphaFoldDB" id="A0A7Y0FL24"/>
<dbReference type="InterPro" id="IPR050267">
    <property type="entry name" value="Anti-sigma-factor_SerPK"/>
</dbReference>
<evidence type="ECO:0000313" key="4">
    <source>
        <dbReference type="Proteomes" id="UP000559626"/>
    </source>
</evidence>
<keyword evidence="3" id="KW-0547">Nucleotide-binding</keyword>
<keyword evidence="4" id="KW-1185">Reference proteome</keyword>
<dbReference type="PANTHER" id="PTHR35526">
    <property type="entry name" value="ANTI-SIGMA-F FACTOR RSBW-RELATED"/>
    <property type="match status" value="1"/>
</dbReference>
<dbReference type="GO" id="GO:0004674">
    <property type="term" value="F:protein serine/threonine kinase activity"/>
    <property type="evidence" value="ECO:0007669"/>
    <property type="project" value="UniProtKB-KW"/>
</dbReference>
<accession>A0A7Y0FL24</accession>
<evidence type="ECO:0000256" key="1">
    <source>
        <dbReference type="ARBA" id="ARBA00022527"/>
    </source>
</evidence>
<dbReference type="CDD" id="cd16936">
    <property type="entry name" value="HATPase_RsbW-like"/>
    <property type="match status" value="1"/>
</dbReference>
<keyword evidence="1" id="KW-0723">Serine/threonine-protein kinase</keyword>
<dbReference type="PANTHER" id="PTHR35526:SF6">
    <property type="entry name" value="SLR1861 PROTEIN"/>
    <property type="match status" value="1"/>
</dbReference>
<reference evidence="3 4" key="1">
    <citation type="submission" date="2020-04" db="EMBL/GenBank/DDBJ databases">
        <title>Hymenobacter polaris sp. nov., isolated from Arctic soil.</title>
        <authorList>
            <person name="Dahal R.H."/>
        </authorList>
    </citation>
    <scope>NUCLEOTIDE SEQUENCE [LARGE SCALE GENOMIC DNA]</scope>
    <source>
        <strain evidence="3 4">RP-2-7</strain>
    </source>
</reference>
<dbReference type="Pfam" id="PF13581">
    <property type="entry name" value="HATPase_c_2"/>
    <property type="match status" value="1"/>
</dbReference>
<dbReference type="GO" id="GO:0005524">
    <property type="term" value="F:ATP binding"/>
    <property type="evidence" value="ECO:0007669"/>
    <property type="project" value="UniProtKB-KW"/>
</dbReference>
<keyword evidence="1" id="KW-0808">Transferase</keyword>
<name>A0A7Y0FL24_9BACT</name>
<keyword evidence="3" id="KW-0067">ATP-binding</keyword>
<sequence length="145" mass="16035">MERITFAGTLDALDGIRRVVKAQAEEAGLARKPTYNLLLAVDEIATNIITHGYEENNLSGPVDLLTDCSNECFTVVLEDEAPAFDPLHHQLPTDELFARPLEERPIGGMGIHLTIKGVDKFSYEYLGGRNRNIFCMNVPELPPAP</sequence>
<keyword evidence="1" id="KW-0418">Kinase</keyword>
<dbReference type="RefSeq" id="WP_169529695.1">
    <property type="nucleotide sequence ID" value="NZ_JABBGH010000001.1"/>
</dbReference>
<organism evidence="3 4">
    <name type="scientific">Hymenobacter polaris</name>
    <dbReference type="NCBI Taxonomy" id="2682546"/>
    <lineage>
        <taxon>Bacteria</taxon>
        <taxon>Pseudomonadati</taxon>
        <taxon>Bacteroidota</taxon>
        <taxon>Cytophagia</taxon>
        <taxon>Cytophagales</taxon>
        <taxon>Hymenobacteraceae</taxon>
        <taxon>Hymenobacter</taxon>
    </lineage>
</organism>
<dbReference type="InterPro" id="IPR003594">
    <property type="entry name" value="HATPase_dom"/>
</dbReference>
<comment type="caution">
    <text evidence="3">The sequence shown here is derived from an EMBL/GenBank/DDBJ whole genome shotgun (WGS) entry which is preliminary data.</text>
</comment>
<dbReference type="Gene3D" id="3.30.565.10">
    <property type="entry name" value="Histidine kinase-like ATPase, C-terminal domain"/>
    <property type="match status" value="1"/>
</dbReference>
<dbReference type="InterPro" id="IPR036890">
    <property type="entry name" value="HATPase_C_sf"/>
</dbReference>